<gene>
    <name evidence="1" type="ORF">Tco_1030435</name>
</gene>
<proteinExistence type="predicted"/>
<sequence>MDDLNITMEEYIRLEEEKARRQGRTFDWQTARYGKMEHYENEDDSFTDLKTEYSAIVFDDAFDTTLSCEPTVSPFNNNKIDFKISFDKSNDEDYRVVFDENSFSCKIIYVDNLKTDSEDENDKVNMPSSSSPELTIGYFDHLEFFKDFKNEFPAIVYNDLSLNLTH</sequence>
<organism evidence="1 2">
    <name type="scientific">Tanacetum coccineum</name>
    <dbReference type="NCBI Taxonomy" id="301880"/>
    <lineage>
        <taxon>Eukaryota</taxon>
        <taxon>Viridiplantae</taxon>
        <taxon>Streptophyta</taxon>
        <taxon>Embryophyta</taxon>
        <taxon>Tracheophyta</taxon>
        <taxon>Spermatophyta</taxon>
        <taxon>Magnoliopsida</taxon>
        <taxon>eudicotyledons</taxon>
        <taxon>Gunneridae</taxon>
        <taxon>Pentapetalae</taxon>
        <taxon>asterids</taxon>
        <taxon>campanulids</taxon>
        <taxon>Asterales</taxon>
        <taxon>Asteraceae</taxon>
        <taxon>Asteroideae</taxon>
        <taxon>Anthemideae</taxon>
        <taxon>Anthemidinae</taxon>
        <taxon>Tanacetum</taxon>
    </lineage>
</organism>
<dbReference type="Proteomes" id="UP001151760">
    <property type="component" value="Unassembled WGS sequence"/>
</dbReference>
<protein>
    <submittedName>
        <fullName evidence="1">Uncharacterized protein</fullName>
    </submittedName>
</protein>
<evidence type="ECO:0000313" key="1">
    <source>
        <dbReference type="EMBL" id="GJT71149.1"/>
    </source>
</evidence>
<accession>A0ABQ5G7V9</accession>
<name>A0ABQ5G7V9_9ASTR</name>
<keyword evidence="2" id="KW-1185">Reference proteome</keyword>
<comment type="caution">
    <text evidence="1">The sequence shown here is derived from an EMBL/GenBank/DDBJ whole genome shotgun (WGS) entry which is preliminary data.</text>
</comment>
<reference evidence="1" key="1">
    <citation type="journal article" date="2022" name="Int. J. Mol. Sci.">
        <title>Draft Genome of Tanacetum Coccineum: Genomic Comparison of Closely Related Tanacetum-Family Plants.</title>
        <authorList>
            <person name="Yamashiro T."/>
            <person name="Shiraishi A."/>
            <person name="Nakayama K."/>
            <person name="Satake H."/>
        </authorList>
    </citation>
    <scope>NUCLEOTIDE SEQUENCE</scope>
</reference>
<reference evidence="1" key="2">
    <citation type="submission" date="2022-01" db="EMBL/GenBank/DDBJ databases">
        <authorList>
            <person name="Yamashiro T."/>
            <person name="Shiraishi A."/>
            <person name="Satake H."/>
            <person name="Nakayama K."/>
        </authorList>
    </citation>
    <scope>NUCLEOTIDE SEQUENCE</scope>
</reference>
<evidence type="ECO:0000313" key="2">
    <source>
        <dbReference type="Proteomes" id="UP001151760"/>
    </source>
</evidence>
<dbReference type="EMBL" id="BQNB010018143">
    <property type="protein sequence ID" value="GJT71149.1"/>
    <property type="molecule type" value="Genomic_DNA"/>
</dbReference>